<reference evidence="1 2" key="1">
    <citation type="submission" date="2018-06" db="EMBL/GenBank/DDBJ databases">
        <title>Genomic insight into two independent archaeal endosymbiosis events.</title>
        <authorList>
            <person name="Lind A.E."/>
            <person name="Lewis W.H."/>
            <person name="Spang A."/>
            <person name="Guy L."/>
            <person name="Embley M.T."/>
            <person name="Ettema T.J.G."/>
        </authorList>
    </citation>
    <scope>NUCLEOTIDE SEQUENCE [LARGE SCALE GENOMIC DNA]</scope>
    <source>
        <strain evidence="1">NOE</strain>
    </source>
</reference>
<dbReference type="Proteomes" id="UP000253099">
    <property type="component" value="Unassembled WGS sequence"/>
</dbReference>
<name>A0A366M978_9EURY</name>
<gene>
    <name evidence="1" type="ORF">ALNOE001_18460</name>
</gene>
<keyword evidence="2" id="KW-1185">Reference proteome</keyword>
<sequence length="91" mass="9750">MIGGGNWTGNFHNSDISSDKNGSGIFATKWNGKISNSIITIKRKDSHGIIIASSSKGTISKSTIYAKKRTAVFIPKSVKINNVKVKSGKLI</sequence>
<evidence type="ECO:0000313" key="2">
    <source>
        <dbReference type="Proteomes" id="UP000253099"/>
    </source>
</evidence>
<dbReference type="EMBL" id="NIZT01000059">
    <property type="protein sequence ID" value="RBQ22597.1"/>
    <property type="molecule type" value="Genomic_DNA"/>
</dbReference>
<dbReference type="AlphaFoldDB" id="A0A366M978"/>
<comment type="caution">
    <text evidence="1">The sequence shown here is derived from an EMBL/GenBank/DDBJ whole genome shotgun (WGS) entry which is preliminary data.</text>
</comment>
<protein>
    <recommendedName>
        <fullName evidence="3">Right handed beta helix domain-containing protein</fullName>
    </recommendedName>
</protein>
<evidence type="ECO:0008006" key="3">
    <source>
        <dbReference type="Google" id="ProtNLM"/>
    </source>
</evidence>
<evidence type="ECO:0000313" key="1">
    <source>
        <dbReference type="EMBL" id="RBQ22597.1"/>
    </source>
</evidence>
<organism evidence="1 2">
    <name type="scientific">Candidatus Methanobinarius endosymbioticus</name>
    <dbReference type="NCBI Taxonomy" id="2006182"/>
    <lineage>
        <taxon>Archaea</taxon>
        <taxon>Methanobacteriati</taxon>
        <taxon>Methanobacteriota</taxon>
        <taxon>Methanomada group</taxon>
        <taxon>Methanobacteria</taxon>
        <taxon>Methanobacteriales</taxon>
        <taxon>Methanobacteriaceae</taxon>
        <taxon>Candidatus Methanobinarius</taxon>
    </lineage>
</organism>
<proteinExistence type="predicted"/>
<accession>A0A366M978</accession>